<gene>
    <name evidence="4" type="ORF">ND2E_1342</name>
</gene>
<sequence>MAKVVLITGASSGIGRITAILLAQHGYIVYAGTRKPSKFTIKLDNLHVLALDITDSQSIKHTIDLIQADHGRIDVLINNAGYALVSTVEQASEEEMFNQFNINVFSILRLCKAVTPLMRVNSSGVIINISSFLGKVGLPLFTFYNASKYAVEGITDSLRYELEPFNIRVHSIMPGFFNTDFAKGNLITNDAIHDKSSPYCELASNLLPDILAQINGGNAAKEAAELIFKVIKDDASPARTTVGDKASKFIAMRRELSDEDFERRVREYYKLNG</sequence>
<dbReference type="PRINTS" id="PR00081">
    <property type="entry name" value="GDHRDH"/>
</dbReference>
<dbReference type="SUPFAM" id="SSF51735">
    <property type="entry name" value="NAD(P)-binding Rossmann-fold domains"/>
    <property type="match status" value="1"/>
</dbReference>
<evidence type="ECO:0000313" key="4">
    <source>
        <dbReference type="EMBL" id="KGJ95560.1"/>
    </source>
</evidence>
<dbReference type="InterPro" id="IPR020904">
    <property type="entry name" value="Sc_DH/Rdtase_CS"/>
</dbReference>
<dbReference type="OrthoDB" id="9775296at2"/>
<dbReference type="PATRIC" id="fig|28229.4.peg.337"/>
<comment type="similarity">
    <text evidence="1 3">Belongs to the short-chain dehydrogenases/reductases (SDR) family.</text>
</comment>
<name>A0A099KZD9_COLPS</name>
<dbReference type="Gene3D" id="3.40.50.720">
    <property type="entry name" value="NAD(P)-binding Rossmann-like Domain"/>
    <property type="match status" value="1"/>
</dbReference>
<dbReference type="EC" id="1.1.1.62" evidence="4"/>
<proteinExistence type="inferred from homology"/>
<dbReference type="Pfam" id="PF00106">
    <property type="entry name" value="adh_short"/>
    <property type="match status" value="1"/>
</dbReference>
<dbReference type="PANTHER" id="PTHR43976:SF16">
    <property type="entry name" value="SHORT-CHAIN DEHYDROGENASE_REDUCTASE FAMILY PROTEIN"/>
    <property type="match status" value="1"/>
</dbReference>
<evidence type="ECO:0000313" key="5">
    <source>
        <dbReference type="Proteomes" id="UP000029843"/>
    </source>
</evidence>
<organism evidence="4 5">
    <name type="scientific">Colwellia psychrerythraea</name>
    <name type="common">Vibrio psychroerythus</name>
    <dbReference type="NCBI Taxonomy" id="28229"/>
    <lineage>
        <taxon>Bacteria</taxon>
        <taxon>Pseudomonadati</taxon>
        <taxon>Pseudomonadota</taxon>
        <taxon>Gammaproteobacteria</taxon>
        <taxon>Alteromonadales</taxon>
        <taxon>Colwelliaceae</taxon>
        <taxon>Colwellia</taxon>
    </lineage>
</organism>
<evidence type="ECO:0000256" key="2">
    <source>
        <dbReference type="ARBA" id="ARBA00023002"/>
    </source>
</evidence>
<evidence type="ECO:0000256" key="1">
    <source>
        <dbReference type="ARBA" id="ARBA00006484"/>
    </source>
</evidence>
<dbReference type="EMBL" id="JQED01000003">
    <property type="protein sequence ID" value="KGJ95560.1"/>
    <property type="molecule type" value="Genomic_DNA"/>
</dbReference>
<dbReference type="Proteomes" id="UP000029843">
    <property type="component" value="Unassembled WGS sequence"/>
</dbReference>
<dbReference type="PRINTS" id="PR00080">
    <property type="entry name" value="SDRFAMILY"/>
</dbReference>
<dbReference type="RefSeq" id="WP_052056183.1">
    <property type="nucleotide sequence ID" value="NZ_JQED01000003.1"/>
</dbReference>
<dbReference type="AlphaFoldDB" id="A0A099KZD9"/>
<dbReference type="CDD" id="cd05374">
    <property type="entry name" value="17beta-HSD-like_SDR_c"/>
    <property type="match status" value="1"/>
</dbReference>
<dbReference type="PANTHER" id="PTHR43976">
    <property type="entry name" value="SHORT CHAIN DEHYDROGENASE"/>
    <property type="match status" value="1"/>
</dbReference>
<dbReference type="InterPro" id="IPR051911">
    <property type="entry name" value="SDR_oxidoreductase"/>
</dbReference>
<dbReference type="PROSITE" id="PS00061">
    <property type="entry name" value="ADH_SHORT"/>
    <property type="match status" value="1"/>
</dbReference>
<evidence type="ECO:0000256" key="3">
    <source>
        <dbReference type="RuleBase" id="RU000363"/>
    </source>
</evidence>
<dbReference type="InterPro" id="IPR036291">
    <property type="entry name" value="NAD(P)-bd_dom_sf"/>
</dbReference>
<protein>
    <submittedName>
        <fullName evidence="4">Estradiol 17-beta-dehydrogenase</fullName>
        <ecNumber evidence="4">1.1.1.62</ecNumber>
    </submittedName>
</protein>
<reference evidence="4 5" key="1">
    <citation type="submission" date="2014-08" db="EMBL/GenBank/DDBJ databases">
        <title>Genomic and Phenotypic Diversity of Colwellia psychrerythraea strains from Disparate Marine Basins.</title>
        <authorList>
            <person name="Techtmann S.M."/>
            <person name="Stelling S.C."/>
            <person name="Utturkar S.M."/>
            <person name="Alshibli N."/>
            <person name="Harris A."/>
            <person name="Brown S.D."/>
            <person name="Hazen T.C."/>
        </authorList>
    </citation>
    <scope>NUCLEOTIDE SEQUENCE [LARGE SCALE GENOMIC DNA]</scope>
    <source>
        <strain evidence="4 5">ND2E</strain>
    </source>
</reference>
<comment type="caution">
    <text evidence="4">The sequence shown here is derived from an EMBL/GenBank/DDBJ whole genome shotgun (WGS) entry which is preliminary data.</text>
</comment>
<dbReference type="GO" id="GO:0004303">
    <property type="term" value="F:estradiol 17-beta-dehydrogenase [NAD(P)+] activity"/>
    <property type="evidence" value="ECO:0007669"/>
    <property type="project" value="UniProtKB-EC"/>
</dbReference>
<keyword evidence="2 4" id="KW-0560">Oxidoreductase</keyword>
<dbReference type="InterPro" id="IPR002347">
    <property type="entry name" value="SDR_fam"/>
</dbReference>
<accession>A0A099KZD9</accession>